<keyword evidence="6" id="KW-0675">Receptor</keyword>
<evidence type="ECO:0000256" key="9">
    <source>
        <dbReference type="ARBA" id="ARBA00064153"/>
    </source>
</evidence>
<gene>
    <name evidence="15" type="primary">LOC117367458</name>
</gene>
<dbReference type="OrthoDB" id="536948at2759"/>
<feature type="domain" description="SRCR" evidence="13">
    <location>
        <begin position="131"/>
        <end position="231"/>
    </location>
</feature>
<evidence type="ECO:0000256" key="11">
    <source>
        <dbReference type="PROSITE-ProRule" id="PRU00196"/>
    </source>
</evidence>
<keyword evidence="5 11" id="KW-1015">Disulfide bond</keyword>
<evidence type="ECO:0000256" key="8">
    <source>
        <dbReference type="ARBA" id="ARBA00058074"/>
    </source>
</evidence>
<dbReference type="InterPro" id="IPR001190">
    <property type="entry name" value="SRCR"/>
</dbReference>
<evidence type="ECO:0000256" key="3">
    <source>
        <dbReference type="ARBA" id="ARBA00022729"/>
    </source>
</evidence>
<evidence type="ECO:0000256" key="1">
    <source>
        <dbReference type="ARBA" id="ARBA00004613"/>
    </source>
</evidence>
<keyword evidence="14" id="KW-1185">Reference proteome</keyword>
<dbReference type="AlphaFoldDB" id="A0A6P8SL26"/>
<dbReference type="PROSITE" id="PS50287">
    <property type="entry name" value="SRCR_2"/>
    <property type="match status" value="3"/>
</dbReference>
<dbReference type="GO" id="GO:0005886">
    <property type="term" value="C:plasma membrane"/>
    <property type="evidence" value="ECO:0007669"/>
    <property type="project" value="TreeGrafter"/>
</dbReference>
<evidence type="ECO:0000256" key="7">
    <source>
        <dbReference type="ARBA" id="ARBA00023180"/>
    </source>
</evidence>
<evidence type="ECO:0000313" key="14">
    <source>
        <dbReference type="Proteomes" id="UP000515159"/>
    </source>
</evidence>
<comment type="subcellular location">
    <subcellularLocation>
        <location evidence="1">Secreted</location>
    </subcellularLocation>
</comment>
<organism evidence="14 15">
    <name type="scientific">Geotrypetes seraphini</name>
    <name type="common">Gaboon caecilian</name>
    <name type="synonym">Caecilia seraphini</name>
    <dbReference type="NCBI Taxonomy" id="260995"/>
    <lineage>
        <taxon>Eukaryota</taxon>
        <taxon>Metazoa</taxon>
        <taxon>Chordata</taxon>
        <taxon>Craniata</taxon>
        <taxon>Vertebrata</taxon>
        <taxon>Euteleostomi</taxon>
        <taxon>Amphibia</taxon>
        <taxon>Gymnophiona</taxon>
        <taxon>Geotrypetes</taxon>
    </lineage>
</organism>
<dbReference type="Proteomes" id="UP000515159">
    <property type="component" value="Chromosome 10"/>
</dbReference>
<evidence type="ECO:0000256" key="5">
    <source>
        <dbReference type="ARBA" id="ARBA00023157"/>
    </source>
</evidence>
<accession>A0A6P8SL26</accession>
<evidence type="ECO:0000256" key="6">
    <source>
        <dbReference type="ARBA" id="ARBA00023170"/>
    </source>
</evidence>
<proteinExistence type="predicted"/>
<keyword evidence="7" id="KW-0325">Glycoprotein</keyword>
<evidence type="ECO:0000256" key="4">
    <source>
        <dbReference type="ARBA" id="ARBA00022737"/>
    </source>
</evidence>
<protein>
    <recommendedName>
        <fullName evidence="10">Soluble scavenger receptor cysteine-rich domain-containing protein SSC5D</fullName>
    </recommendedName>
</protein>
<keyword evidence="4" id="KW-0677">Repeat</keyword>
<dbReference type="SUPFAM" id="SSF56487">
    <property type="entry name" value="SRCR-like"/>
    <property type="match status" value="3"/>
</dbReference>
<comment type="subunit">
    <text evidence="9">Interacts with LGALS1 and laminin.</text>
</comment>
<dbReference type="PANTHER" id="PTHR48071:SF15">
    <property type="entry name" value="SRCR DOMAIN-CONTAINING PROTEIN"/>
    <property type="match status" value="1"/>
</dbReference>
<feature type="disulfide bond" evidence="11">
    <location>
        <begin position="200"/>
        <end position="210"/>
    </location>
</feature>
<feature type="disulfide bond" evidence="11">
    <location>
        <begin position="306"/>
        <end position="316"/>
    </location>
</feature>
<dbReference type="GeneID" id="117367458"/>
<dbReference type="PROSITE" id="PS00420">
    <property type="entry name" value="SRCR_1"/>
    <property type="match status" value="3"/>
</dbReference>
<name>A0A6P8SL26_GEOSA</name>
<dbReference type="FunFam" id="3.10.250.10:FF:000010">
    <property type="entry name" value="T-cell differentiation antigen CD6"/>
    <property type="match status" value="1"/>
</dbReference>
<feature type="disulfide bond" evidence="11">
    <location>
        <begin position="169"/>
        <end position="230"/>
    </location>
</feature>
<dbReference type="Gene3D" id="3.10.250.10">
    <property type="entry name" value="SRCR-like domain"/>
    <property type="match status" value="3"/>
</dbReference>
<feature type="disulfide bond" evidence="11">
    <location>
        <begin position="95"/>
        <end position="105"/>
    </location>
</feature>
<comment type="caution">
    <text evidence="11">Lacks conserved residue(s) required for the propagation of feature annotation.</text>
</comment>
<feature type="disulfide bond" evidence="11">
    <location>
        <begin position="156"/>
        <end position="220"/>
    </location>
</feature>
<comment type="function">
    <text evidence="8">Binds to extracellular matrix proteins. Binds to pathogen-associated molecular patterns (PAMPs) present on the cell walls of Gram-positive and Gram-negative bacteria and fungi, behaving as a pattern recognition receptor (PRR). Induces bacterial and fungal aggregation and subsequent inhibition of PAMP-induced cytokine release. Does not possess intrinsic bactericidal activity. May play a role in the innate defense and homeostasis of certain epithelial surfaces.</text>
</comment>
<evidence type="ECO:0000256" key="12">
    <source>
        <dbReference type="SAM" id="SignalP"/>
    </source>
</evidence>
<sequence>MAVPVTVLLLVIVGLSASGTELPVRLVNGPSFCSGRIEVLREGRWGTVCDDDWGLPDAEVLCRQLGCGAPVATYSAGVYGEGDTDQSVWLTDVNCQGTESSLGMCRFNEEGEPKCAHEEDAGVKCEEPLLVRLKNGSTHCNGLLEVFHAEQWGTVCDDRWDIHDARVVCRQLGCAGVQKANDCRRFGKGTGRIWLDEVQCTGKESHLMQCLASKLGVHDCSHQEDVGVVCRDPFKLRLSEGPHACAGRLEVFHEGQWGTVCNDHWQQENNQVVCHQLGCGPSQPPKKRQLWLASATGPIWLDDVVCSGQERSLENCQHRVWGYHDCTHAEDIYISCSVL</sequence>
<feature type="domain" description="SRCR" evidence="13">
    <location>
        <begin position="24"/>
        <end position="126"/>
    </location>
</feature>
<dbReference type="Pfam" id="PF00530">
    <property type="entry name" value="SRCR"/>
    <property type="match status" value="3"/>
</dbReference>
<reference evidence="15" key="1">
    <citation type="submission" date="2025-08" db="UniProtKB">
        <authorList>
            <consortium name="RefSeq"/>
        </authorList>
    </citation>
    <scope>IDENTIFICATION</scope>
</reference>
<keyword evidence="2" id="KW-0964">Secreted</keyword>
<dbReference type="InterPro" id="IPR036772">
    <property type="entry name" value="SRCR-like_dom_sf"/>
</dbReference>
<dbReference type="FunCoup" id="A0A6P8SL26">
    <property type="interactions" value="3"/>
</dbReference>
<dbReference type="SMART" id="SM00202">
    <property type="entry name" value="SR"/>
    <property type="match status" value="3"/>
</dbReference>
<feature type="domain" description="SRCR" evidence="13">
    <location>
        <begin position="236"/>
        <end position="337"/>
    </location>
</feature>
<dbReference type="GO" id="GO:0005615">
    <property type="term" value="C:extracellular space"/>
    <property type="evidence" value="ECO:0007669"/>
    <property type="project" value="TreeGrafter"/>
</dbReference>
<dbReference type="PANTHER" id="PTHR48071">
    <property type="entry name" value="SRCR DOMAIN-CONTAINING PROTEIN"/>
    <property type="match status" value="1"/>
</dbReference>
<evidence type="ECO:0000256" key="2">
    <source>
        <dbReference type="ARBA" id="ARBA00022525"/>
    </source>
</evidence>
<feature type="signal peptide" evidence="12">
    <location>
        <begin position="1"/>
        <end position="17"/>
    </location>
</feature>
<dbReference type="FunFam" id="3.10.250.10:FF:000007">
    <property type="entry name" value="Soluble scavenger receptor cysteine-rich domain-containing protein SSC5D"/>
    <property type="match status" value="2"/>
</dbReference>
<dbReference type="GO" id="GO:0004252">
    <property type="term" value="F:serine-type endopeptidase activity"/>
    <property type="evidence" value="ECO:0007669"/>
    <property type="project" value="TreeGrafter"/>
</dbReference>
<dbReference type="InParanoid" id="A0A6P8SL26"/>
<evidence type="ECO:0000259" key="13">
    <source>
        <dbReference type="PROSITE" id="PS50287"/>
    </source>
</evidence>
<dbReference type="KEGG" id="gsh:117367458"/>
<dbReference type="PRINTS" id="PR00258">
    <property type="entry name" value="SPERACTRCPTR"/>
</dbReference>
<evidence type="ECO:0000256" key="10">
    <source>
        <dbReference type="ARBA" id="ARBA00069168"/>
    </source>
</evidence>
<dbReference type="GO" id="GO:0031638">
    <property type="term" value="P:zymogen activation"/>
    <property type="evidence" value="ECO:0007669"/>
    <property type="project" value="TreeGrafter"/>
</dbReference>
<dbReference type="RefSeq" id="XP_033815896.1">
    <property type="nucleotide sequence ID" value="XM_033960005.1"/>
</dbReference>
<feature type="chain" id="PRO_5028461250" description="Soluble scavenger receptor cysteine-rich domain-containing protein SSC5D" evidence="12">
    <location>
        <begin position="18"/>
        <end position="339"/>
    </location>
</feature>
<evidence type="ECO:0000313" key="15">
    <source>
        <dbReference type="RefSeq" id="XP_033815896.1"/>
    </source>
</evidence>
<keyword evidence="3 12" id="KW-0732">Signal</keyword>